<dbReference type="InterPro" id="IPR005905">
    <property type="entry name" value="D_ala_D_ala"/>
</dbReference>
<keyword evidence="11 22" id="KW-0067">ATP-binding</keyword>
<evidence type="ECO:0000256" key="17">
    <source>
        <dbReference type="ARBA" id="ARBA00047614"/>
    </source>
</evidence>
<protein>
    <recommendedName>
        <fullName evidence="6 19">D-alanine--D-alanine ligase</fullName>
        <ecNumber evidence="6 19">6.3.2.4</ecNumber>
    </recommendedName>
    <alternativeName>
        <fullName evidence="19">D-Ala-D-Ala ligase</fullName>
    </alternativeName>
    <alternativeName>
        <fullName evidence="19">D-alanylalanine synthetase</fullName>
    </alternativeName>
</protein>
<dbReference type="PROSITE" id="PS00843">
    <property type="entry name" value="DALA_DALA_LIGASE_1"/>
    <property type="match status" value="1"/>
</dbReference>
<gene>
    <name evidence="19" type="primary">ddl</name>
    <name evidence="24" type="ORF">RFH51_14020</name>
</gene>
<dbReference type="AlphaFoldDB" id="A0AAW8JRJ9"/>
<comment type="pathway">
    <text evidence="18">Glycan biosynthesis.</text>
</comment>
<comment type="similarity">
    <text evidence="5 19">Belongs to the D-alanine--D-alanine ligase family.</text>
</comment>
<dbReference type="PIRSF" id="PIRSF039102">
    <property type="entry name" value="Ddl/VanB"/>
    <property type="match status" value="1"/>
</dbReference>
<name>A0AAW8JRJ9_9GAMM</name>
<dbReference type="Pfam" id="PF01820">
    <property type="entry name" value="Dala_Dala_lig_N"/>
    <property type="match status" value="1"/>
</dbReference>
<dbReference type="Pfam" id="PF07478">
    <property type="entry name" value="Dala_Dala_lig_C"/>
    <property type="match status" value="1"/>
</dbReference>
<evidence type="ECO:0000256" key="6">
    <source>
        <dbReference type="ARBA" id="ARBA00012216"/>
    </source>
</evidence>
<keyword evidence="16 19" id="KW-0961">Cell wall biogenesis/degradation</keyword>
<dbReference type="GO" id="GO:0071555">
    <property type="term" value="P:cell wall organization"/>
    <property type="evidence" value="ECO:0007669"/>
    <property type="project" value="UniProtKB-KW"/>
</dbReference>
<evidence type="ECO:0000256" key="12">
    <source>
        <dbReference type="ARBA" id="ARBA00022842"/>
    </source>
</evidence>
<evidence type="ECO:0000256" key="16">
    <source>
        <dbReference type="ARBA" id="ARBA00023316"/>
    </source>
</evidence>
<evidence type="ECO:0000256" key="14">
    <source>
        <dbReference type="ARBA" id="ARBA00022984"/>
    </source>
</evidence>
<dbReference type="GO" id="GO:0005829">
    <property type="term" value="C:cytosol"/>
    <property type="evidence" value="ECO:0007669"/>
    <property type="project" value="TreeGrafter"/>
</dbReference>
<feature type="active site" evidence="20">
    <location>
        <position position="146"/>
    </location>
</feature>
<feature type="binding site" evidence="21">
    <location>
        <position position="268"/>
    </location>
    <ligand>
        <name>Mg(2+)</name>
        <dbReference type="ChEBI" id="CHEBI:18420"/>
        <label>1</label>
    </ligand>
</feature>
<evidence type="ECO:0000256" key="1">
    <source>
        <dbReference type="ARBA" id="ARBA00001936"/>
    </source>
</evidence>
<evidence type="ECO:0000256" key="20">
    <source>
        <dbReference type="PIRSR" id="PIRSR039102-1"/>
    </source>
</evidence>
<feature type="active site" evidence="20">
    <location>
        <position position="279"/>
    </location>
</feature>
<evidence type="ECO:0000313" key="24">
    <source>
        <dbReference type="EMBL" id="MDQ9072574.1"/>
    </source>
</evidence>
<evidence type="ECO:0000256" key="19">
    <source>
        <dbReference type="HAMAP-Rule" id="MF_00047"/>
    </source>
</evidence>
<proteinExistence type="inferred from homology"/>
<feature type="binding site" evidence="21">
    <location>
        <position position="270"/>
    </location>
    <ligand>
        <name>Mg(2+)</name>
        <dbReference type="ChEBI" id="CHEBI:18420"/>
        <label>2</label>
    </ligand>
</feature>
<dbReference type="InterPro" id="IPR011095">
    <property type="entry name" value="Dala_Dala_lig_C"/>
</dbReference>
<dbReference type="RefSeq" id="WP_004870036.1">
    <property type="nucleotide sequence ID" value="NZ_BBLI01000031.1"/>
</dbReference>
<comment type="cofactor">
    <cofactor evidence="21">
        <name>Mg(2+)</name>
        <dbReference type="ChEBI" id="CHEBI:18420"/>
    </cofactor>
    <cofactor evidence="21">
        <name>Mn(2+)</name>
        <dbReference type="ChEBI" id="CHEBI:29035"/>
    </cofactor>
    <text evidence="21">Binds 2 magnesium or manganese ions per subunit.</text>
</comment>
<evidence type="ECO:0000259" key="23">
    <source>
        <dbReference type="PROSITE" id="PS50975"/>
    </source>
</evidence>
<dbReference type="PANTHER" id="PTHR23132">
    <property type="entry name" value="D-ALANINE--D-ALANINE LIGASE"/>
    <property type="match status" value="1"/>
</dbReference>
<evidence type="ECO:0000256" key="22">
    <source>
        <dbReference type="PROSITE-ProRule" id="PRU00409"/>
    </source>
</evidence>
<comment type="pathway">
    <text evidence="4 19">Cell wall biogenesis; peptidoglycan biosynthesis.</text>
</comment>
<dbReference type="GeneID" id="84211446"/>
<dbReference type="GO" id="GO:0046872">
    <property type="term" value="F:metal ion binding"/>
    <property type="evidence" value="ECO:0007669"/>
    <property type="project" value="UniProtKB-KW"/>
</dbReference>
<evidence type="ECO:0000256" key="2">
    <source>
        <dbReference type="ARBA" id="ARBA00003921"/>
    </source>
</evidence>
<feature type="binding site" evidence="21">
    <location>
        <position position="255"/>
    </location>
    <ligand>
        <name>Mg(2+)</name>
        <dbReference type="ChEBI" id="CHEBI:18420"/>
        <label>1</label>
    </ligand>
</feature>
<organism evidence="24 25">
    <name type="scientific">Acinetobacter gerneri</name>
    <dbReference type="NCBI Taxonomy" id="202952"/>
    <lineage>
        <taxon>Bacteria</taxon>
        <taxon>Pseudomonadati</taxon>
        <taxon>Pseudomonadota</taxon>
        <taxon>Gammaproteobacteria</taxon>
        <taxon>Moraxellales</taxon>
        <taxon>Moraxellaceae</taxon>
        <taxon>Acinetobacter</taxon>
    </lineage>
</organism>
<comment type="subcellular location">
    <subcellularLocation>
        <location evidence="3 19">Cytoplasm</location>
    </subcellularLocation>
</comment>
<keyword evidence="10 22" id="KW-0547">Nucleotide-binding</keyword>
<dbReference type="HAMAP" id="MF_00047">
    <property type="entry name" value="Dala_Dala_lig"/>
    <property type="match status" value="1"/>
</dbReference>
<evidence type="ECO:0000256" key="5">
    <source>
        <dbReference type="ARBA" id="ARBA00010871"/>
    </source>
</evidence>
<sequence>MSNASKFGKVVVLLGGKSAERQVSLDSGKAVLEALIRSGVNAEGFDPQERSIAELIGYDRAFIVLHGRGGEDGQIQGALEWLKIPYTGTGVQGSAIGMDKVKTKQIWQGSELPTAPYRIVTAETDADEVVQALGLPLIIKPVHEGSSVGMSKVEKAEDLKAAIEKATEHDAIVMAEKWITGLEYTISILNGQALPVIRLQPPKDVAFYDYEAKYNRDDVEYGIPCGLSEAEEKRLQELCLRAFQAVGASGWGRIDAMQDEQGNFWLLEVNTVPGMTSHSLVPKAAKAVGTSFDDLCVAILEQTLSDTH</sequence>
<keyword evidence="8 19" id="KW-0436">Ligase</keyword>
<dbReference type="SUPFAM" id="SSF56059">
    <property type="entry name" value="Glutathione synthetase ATP-binding domain-like"/>
    <property type="match status" value="1"/>
</dbReference>
<keyword evidence="14 19" id="KW-0573">Peptidoglycan synthesis</keyword>
<evidence type="ECO:0000256" key="4">
    <source>
        <dbReference type="ARBA" id="ARBA00004752"/>
    </source>
</evidence>
<feature type="active site" evidence="20">
    <location>
        <position position="20"/>
    </location>
</feature>
<dbReference type="GO" id="GO:0008716">
    <property type="term" value="F:D-alanine-D-alanine ligase activity"/>
    <property type="evidence" value="ECO:0007669"/>
    <property type="project" value="UniProtKB-UniRule"/>
</dbReference>
<dbReference type="Proteomes" id="UP001243195">
    <property type="component" value="Unassembled WGS sequence"/>
</dbReference>
<evidence type="ECO:0000256" key="15">
    <source>
        <dbReference type="ARBA" id="ARBA00023211"/>
    </source>
</evidence>
<dbReference type="FunFam" id="3.30.470.20:FF:000008">
    <property type="entry name" value="D-alanine--D-alanine ligase"/>
    <property type="match status" value="1"/>
</dbReference>
<dbReference type="GO" id="GO:0005524">
    <property type="term" value="F:ATP binding"/>
    <property type="evidence" value="ECO:0007669"/>
    <property type="project" value="UniProtKB-UniRule"/>
</dbReference>
<evidence type="ECO:0000256" key="18">
    <source>
        <dbReference type="ARBA" id="ARBA00060592"/>
    </source>
</evidence>
<keyword evidence="12 21" id="KW-0460">Magnesium</keyword>
<keyword evidence="13 19" id="KW-0133">Cell shape</keyword>
<dbReference type="FunFam" id="3.30.1490.20:FF:000007">
    <property type="entry name" value="D-alanine--D-alanine ligase"/>
    <property type="match status" value="1"/>
</dbReference>
<evidence type="ECO:0000256" key="11">
    <source>
        <dbReference type="ARBA" id="ARBA00022840"/>
    </source>
</evidence>
<comment type="function">
    <text evidence="2 19">Cell wall formation.</text>
</comment>
<comment type="catalytic activity">
    <reaction evidence="17 19">
        <text>2 D-alanine + ATP = D-alanyl-D-alanine + ADP + phosphate + H(+)</text>
        <dbReference type="Rhea" id="RHEA:11224"/>
        <dbReference type="ChEBI" id="CHEBI:15378"/>
        <dbReference type="ChEBI" id="CHEBI:30616"/>
        <dbReference type="ChEBI" id="CHEBI:43474"/>
        <dbReference type="ChEBI" id="CHEBI:57416"/>
        <dbReference type="ChEBI" id="CHEBI:57822"/>
        <dbReference type="ChEBI" id="CHEBI:456216"/>
        <dbReference type="EC" id="6.3.2.4"/>
    </reaction>
</comment>
<dbReference type="NCBIfam" id="NF002378">
    <property type="entry name" value="PRK01372.1"/>
    <property type="match status" value="1"/>
</dbReference>
<evidence type="ECO:0000313" key="25">
    <source>
        <dbReference type="Proteomes" id="UP001243195"/>
    </source>
</evidence>
<keyword evidence="7 19" id="KW-0963">Cytoplasm</keyword>
<dbReference type="SUPFAM" id="SSF52440">
    <property type="entry name" value="PreATP-grasp domain"/>
    <property type="match status" value="1"/>
</dbReference>
<keyword evidence="9 21" id="KW-0479">Metal-binding</keyword>
<comment type="cofactor">
    <cofactor evidence="1">
        <name>Mn(2+)</name>
        <dbReference type="ChEBI" id="CHEBI:29035"/>
    </cofactor>
</comment>
<evidence type="ECO:0000256" key="21">
    <source>
        <dbReference type="PIRSR" id="PIRSR039102-3"/>
    </source>
</evidence>
<reference evidence="24" key="1">
    <citation type="submission" date="2023-08" db="EMBL/GenBank/DDBJ databases">
        <title>Emergence of clinically-relevant ST2 carbapenem-resistant Acinetobacter baumannii strains in hospital sewages in Zhejiang, East of China.</title>
        <authorList>
            <person name="Kaichao C."/>
            <person name="Zhang R."/>
        </authorList>
    </citation>
    <scope>NUCLEOTIDE SEQUENCE</scope>
    <source>
        <strain evidence="24">M-SY-60</strain>
    </source>
</reference>
<evidence type="ECO:0000256" key="9">
    <source>
        <dbReference type="ARBA" id="ARBA00022723"/>
    </source>
</evidence>
<comment type="caution">
    <text evidence="24">The sequence shown here is derived from an EMBL/GenBank/DDBJ whole genome shotgun (WGS) entry which is preliminary data.</text>
</comment>
<accession>A0AAW8JRJ9</accession>
<feature type="binding site" evidence="21">
    <location>
        <position position="268"/>
    </location>
    <ligand>
        <name>Mg(2+)</name>
        <dbReference type="ChEBI" id="CHEBI:18420"/>
        <label>2</label>
    </ligand>
</feature>
<evidence type="ECO:0000256" key="10">
    <source>
        <dbReference type="ARBA" id="ARBA00022741"/>
    </source>
</evidence>
<dbReference type="GO" id="GO:0009252">
    <property type="term" value="P:peptidoglycan biosynthetic process"/>
    <property type="evidence" value="ECO:0007669"/>
    <property type="project" value="UniProtKB-UniRule"/>
</dbReference>
<dbReference type="NCBIfam" id="TIGR01205">
    <property type="entry name" value="D_ala_D_alaTIGR"/>
    <property type="match status" value="1"/>
</dbReference>
<evidence type="ECO:0000256" key="8">
    <source>
        <dbReference type="ARBA" id="ARBA00022598"/>
    </source>
</evidence>
<dbReference type="InterPro" id="IPR011127">
    <property type="entry name" value="Dala_Dala_lig_N"/>
</dbReference>
<evidence type="ECO:0000256" key="3">
    <source>
        <dbReference type="ARBA" id="ARBA00004496"/>
    </source>
</evidence>
<feature type="domain" description="ATP-grasp" evidence="23">
    <location>
        <begin position="104"/>
        <end position="301"/>
    </location>
</feature>
<dbReference type="EC" id="6.3.2.4" evidence="6 19"/>
<dbReference type="Gene3D" id="3.30.470.20">
    <property type="entry name" value="ATP-grasp fold, B domain"/>
    <property type="match status" value="1"/>
</dbReference>
<evidence type="ECO:0000256" key="13">
    <source>
        <dbReference type="ARBA" id="ARBA00022960"/>
    </source>
</evidence>
<keyword evidence="15 21" id="KW-0464">Manganese</keyword>
<dbReference type="EMBL" id="JAVIDA010000022">
    <property type="protein sequence ID" value="MDQ9072574.1"/>
    <property type="molecule type" value="Genomic_DNA"/>
</dbReference>
<dbReference type="InterPro" id="IPR016185">
    <property type="entry name" value="PreATP-grasp_dom_sf"/>
</dbReference>
<dbReference type="PROSITE" id="PS50975">
    <property type="entry name" value="ATP_GRASP"/>
    <property type="match status" value="1"/>
</dbReference>
<dbReference type="GO" id="GO:0008360">
    <property type="term" value="P:regulation of cell shape"/>
    <property type="evidence" value="ECO:0007669"/>
    <property type="project" value="UniProtKB-KW"/>
</dbReference>
<dbReference type="PANTHER" id="PTHR23132:SF23">
    <property type="entry name" value="D-ALANINE--D-ALANINE LIGASE B"/>
    <property type="match status" value="1"/>
</dbReference>
<dbReference type="PROSITE" id="PS00844">
    <property type="entry name" value="DALA_DALA_LIGASE_2"/>
    <property type="match status" value="1"/>
</dbReference>
<dbReference type="InterPro" id="IPR000291">
    <property type="entry name" value="D-Ala_lig_Van_CS"/>
</dbReference>
<evidence type="ECO:0000256" key="7">
    <source>
        <dbReference type="ARBA" id="ARBA00022490"/>
    </source>
</evidence>
<dbReference type="Gene3D" id="3.40.50.20">
    <property type="match status" value="1"/>
</dbReference>
<dbReference type="InterPro" id="IPR011761">
    <property type="entry name" value="ATP-grasp"/>
</dbReference>